<reference evidence="1 2" key="1">
    <citation type="submission" date="2017-09" db="EMBL/GenBank/DDBJ databases">
        <title>Large-scale bioinformatics analysis of Bacillus genomes uncovers conserved roles of natural products in bacterial physiology.</title>
        <authorList>
            <consortium name="Agbiome Team Llc"/>
            <person name="Bleich R.M."/>
            <person name="Grubbs K.J."/>
            <person name="Santa Maria K.C."/>
            <person name="Allen S.E."/>
            <person name="Farag S."/>
            <person name="Shank E.A."/>
            <person name="Bowers A."/>
        </authorList>
    </citation>
    <scope>NUCLEOTIDE SEQUENCE [LARGE SCALE GENOMIC DNA]</scope>
    <source>
        <strain evidence="1 2">AFS092789</strain>
    </source>
</reference>
<dbReference type="Pfam" id="PF05791">
    <property type="entry name" value="Bacillus_HBL"/>
    <property type="match status" value="1"/>
</dbReference>
<proteinExistence type="predicted"/>
<dbReference type="EMBL" id="NVMX01000533">
    <property type="protein sequence ID" value="PDZ93708.1"/>
    <property type="molecule type" value="Genomic_DNA"/>
</dbReference>
<dbReference type="InterPro" id="IPR008414">
    <property type="entry name" value="HBL"/>
</dbReference>
<protein>
    <submittedName>
        <fullName evidence="1">Enterotoxin C</fullName>
    </submittedName>
</protein>
<dbReference type="SUPFAM" id="SSF58100">
    <property type="entry name" value="Bacterial hemolysins"/>
    <property type="match status" value="1"/>
</dbReference>
<evidence type="ECO:0000313" key="1">
    <source>
        <dbReference type="EMBL" id="PDZ93708.1"/>
    </source>
</evidence>
<dbReference type="Gene3D" id="1.20.1170.10">
    <property type="match status" value="1"/>
</dbReference>
<sequence length="83" mass="9427">MSQETIHKYSLGPEGFQDVLAQAISNVLVMDSYAKTISNQQETDLRGITSLDSNLRANMLKHQEDAKKNASYWLDNLKPRIMN</sequence>
<name>A0A9X6XUJ4_BACCE</name>
<dbReference type="GO" id="GO:0016020">
    <property type="term" value="C:membrane"/>
    <property type="evidence" value="ECO:0007669"/>
    <property type="project" value="InterPro"/>
</dbReference>
<evidence type="ECO:0000313" key="2">
    <source>
        <dbReference type="Proteomes" id="UP000219922"/>
    </source>
</evidence>
<dbReference type="Proteomes" id="UP000219922">
    <property type="component" value="Unassembled WGS sequence"/>
</dbReference>
<dbReference type="PANTHER" id="PTHR38443">
    <property type="match status" value="1"/>
</dbReference>
<dbReference type="InterPro" id="IPR052785">
    <property type="entry name" value="Enterotoxin_cmpnt"/>
</dbReference>
<accession>A0A9X6XUJ4</accession>
<gene>
    <name evidence="1" type="ORF">CON36_37795</name>
</gene>
<dbReference type="AlphaFoldDB" id="A0A9X6XUJ4"/>
<feature type="non-terminal residue" evidence="1">
    <location>
        <position position="83"/>
    </location>
</feature>
<comment type="caution">
    <text evidence="1">The sequence shown here is derived from an EMBL/GenBank/DDBJ whole genome shotgun (WGS) entry which is preliminary data.</text>
</comment>
<dbReference type="PANTHER" id="PTHR38443:SF2">
    <property type="entry name" value="NON-HEMOLYTIC ENTEROTOXIN LYTIC COMPONENT L1"/>
    <property type="match status" value="1"/>
</dbReference>
<organism evidence="1 2">
    <name type="scientific">Bacillus cereus</name>
    <dbReference type="NCBI Taxonomy" id="1396"/>
    <lineage>
        <taxon>Bacteria</taxon>
        <taxon>Bacillati</taxon>
        <taxon>Bacillota</taxon>
        <taxon>Bacilli</taxon>
        <taxon>Bacillales</taxon>
        <taxon>Bacillaceae</taxon>
        <taxon>Bacillus</taxon>
        <taxon>Bacillus cereus group</taxon>
    </lineage>
</organism>